<evidence type="ECO:0008006" key="4">
    <source>
        <dbReference type="Google" id="ProtNLM"/>
    </source>
</evidence>
<proteinExistence type="predicted"/>
<organism evidence="2 3">
    <name type="scientific">Candidatus Kerfeldbacteria bacterium CG_4_10_14_0_8_um_filter_42_10</name>
    <dbReference type="NCBI Taxonomy" id="2014248"/>
    <lineage>
        <taxon>Bacteria</taxon>
        <taxon>Candidatus Kerfeldiibacteriota</taxon>
    </lineage>
</organism>
<accession>A0A2M7RJS2</accession>
<evidence type="ECO:0000313" key="2">
    <source>
        <dbReference type="EMBL" id="PIY96990.1"/>
    </source>
</evidence>
<keyword evidence="1" id="KW-1133">Transmembrane helix</keyword>
<reference evidence="2 3" key="1">
    <citation type="submission" date="2017-09" db="EMBL/GenBank/DDBJ databases">
        <title>Depth-based differentiation of microbial function through sediment-hosted aquifers and enrichment of novel symbionts in the deep terrestrial subsurface.</title>
        <authorList>
            <person name="Probst A.J."/>
            <person name="Ladd B."/>
            <person name="Jarett J.K."/>
            <person name="Geller-Mcgrath D.E."/>
            <person name="Sieber C.M."/>
            <person name="Emerson J.B."/>
            <person name="Anantharaman K."/>
            <person name="Thomas B.C."/>
            <person name="Malmstrom R."/>
            <person name="Stieglmeier M."/>
            <person name="Klingl A."/>
            <person name="Woyke T."/>
            <person name="Ryan C.M."/>
            <person name="Banfield J.F."/>
        </authorList>
    </citation>
    <scope>NUCLEOTIDE SEQUENCE [LARGE SCALE GENOMIC DNA]</scope>
    <source>
        <strain evidence="2">CG_4_10_14_0_8_um_filter_42_10</strain>
    </source>
</reference>
<feature type="transmembrane region" description="Helical" evidence="1">
    <location>
        <begin position="33"/>
        <end position="54"/>
    </location>
</feature>
<name>A0A2M7RJS2_9BACT</name>
<gene>
    <name evidence="2" type="ORF">COY66_01870</name>
</gene>
<keyword evidence="1" id="KW-0812">Transmembrane</keyword>
<dbReference type="Proteomes" id="UP000230779">
    <property type="component" value="Unassembled WGS sequence"/>
</dbReference>
<dbReference type="AlphaFoldDB" id="A0A2M7RJS2"/>
<protein>
    <recommendedName>
        <fullName evidence="4">Cytochrome b/b6 N-terminal region profile domain-containing protein</fullName>
    </recommendedName>
</protein>
<comment type="caution">
    <text evidence="2">The sequence shown here is derived from an EMBL/GenBank/DDBJ whole genome shotgun (WGS) entry which is preliminary data.</text>
</comment>
<evidence type="ECO:0000313" key="3">
    <source>
        <dbReference type="Proteomes" id="UP000230779"/>
    </source>
</evidence>
<sequence length="69" mass="8300">MTITGVLLKFPVIARDYFTFIDPVFIRYIHNQLSTYFGAVLFLMLLTGAWMYFYPLWQQSKTRRQNNNQ</sequence>
<keyword evidence="1" id="KW-0472">Membrane</keyword>
<dbReference type="EMBL" id="PFMD01000023">
    <property type="protein sequence ID" value="PIY96990.1"/>
    <property type="molecule type" value="Genomic_DNA"/>
</dbReference>
<evidence type="ECO:0000256" key="1">
    <source>
        <dbReference type="SAM" id="Phobius"/>
    </source>
</evidence>